<accession>A0A2P4NM87</accession>
<gene>
    <name evidence="6" type="ORF">AUR65_016405</name>
</gene>
<dbReference type="EMBL" id="LOPW02000018">
    <property type="protein sequence ID" value="POG54230.1"/>
    <property type="molecule type" value="Genomic_DNA"/>
</dbReference>
<dbReference type="InterPro" id="IPR002173">
    <property type="entry name" value="Carboh/pur_kinase_PfkB_CS"/>
</dbReference>
<dbReference type="InterPro" id="IPR029056">
    <property type="entry name" value="Ribokinase-like"/>
</dbReference>
<dbReference type="PRINTS" id="PR00990">
    <property type="entry name" value="RIBOKINASE"/>
</dbReference>
<dbReference type="RefSeq" id="WP_058567897.1">
    <property type="nucleotide sequence ID" value="NZ_LOPW02000018.1"/>
</dbReference>
<dbReference type="InterPro" id="IPR011611">
    <property type="entry name" value="PfkB_dom"/>
</dbReference>
<dbReference type="InterPro" id="IPR002139">
    <property type="entry name" value="Ribo/fructo_kinase"/>
</dbReference>
<reference evidence="6" key="1">
    <citation type="submission" date="2017-08" db="EMBL/GenBank/DDBJ databases">
        <title>Haloferax marisrubri sp. nov., isolated from the Discovery deep brine-seawater interface in the Red Sea.</title>
        <authorList>
            <person name="Zhang G."/>
            <person name="Stingl U."/>
        </authorList>
    </citation>
    <scope>NUCLEOTIDE SEQUENCE [LARGE SCALE GENOMIC DNA]</scope>
    <source>
        <strain evidence="6">SB3</strain>
    </source>
</reference>
<organism evidence="6 7">
    <name type="scientific">Haloferax marisrubri</name>
    <dbReference type="NCBI Taxonomy" id="1544719"/>
    <lineage>
        <taxon>Archaea</taxon>
        <taxon>Methanobacteriati</taxon>
        <taxon>Methanobacteriota</taxon>
        <taxon>Stenosarchaea group</taxon>
        <taxon>Halobacteria</taxon>
        <taxon>Halobacteriales</taxon>
        <taxon>Haloferacaceae</taxon>
        <taxon>Haloferax</taxon>
    </lineage>
</organism>
<sequence>MSSFDVVTVGSAVIDHIYSLSNLPKPDGGAFAREHATDVGGVAANVASGLAEFGNKAGIITRVGADDVAEIEADLQARGIDCSRMQAGPEESSYTLILRDPDGERMIVAGGQSVPNLRLDARDIEYAGDASVVFTSAYAPDEVVSKLVTARERREISTLVFDLAGPLSELEGRGTTPETIDRLLSVVDLFVAGEVAAHSYFGGGADEAIATLTQRNVSRAAITQGSDGARLLEGDTVTDVPAFEVDVNDTTGAGDTFTAGLIHTWLLNDYSARNAGRFAAAAAALNCAEPGARGNLPSESDVRKFIETQ</sequence>
<dbReference type="PROSITE" id="PS00584">
    <property type="entry name" value="PFKB_KINASES_2"/>
    <property type="match status" value="1"/>
</dbReference>
<dbReference type="PANTHER" id="PTHR10584:SF157">
    <property type="entry name" value="SULFOFRUCTOSE KINASE"/>
    <property type="match status" value="1"/>
</dbReference>
<keyword evidence="7" id="KW-1185">Reference proteome</keyword>
<dbReference type="AlphaFoldDB" id="A0A2P4NM87"/>
<dbReference type="GO" id="GO:0005829">
    <property type="term" value="C:cytosol"/>
    <property type="evidence" value="ECO:0007669"/>
    <property type="project" value="TreeGrafter"/>
</dbReference>
<evidence type="ECO:0000259" key="5">
    <source>
        <dbReference type="Pfam" id="PF00294"/>
    </source>
</evidence>
<comment type="similarity">
    <text evidence="1 4">Belongs to the carbohydrate kinase PfkB family.</text>
</comment>
<evidence type="ECO:0000313" key="6">
    <source>
        <dbReference type="EMBL" id="POG54230.1"/>
    </source>
</evidence>
<name>A0A2P4NM87_9EURY</name>
<dbReference type="Proteomes" id="UP000053621">
    <property type="component" value="Unassembled WGS sequence"/>
</dbReference>
<proteinExistence type="inferred from homology"/>
<protein>
    <submittedName>
        <fullName evidence="6">Carbohydrate kinase family protein</fullName>
    </submittedName>
</protein>
<dbReference type="OrthoDB" id="26949at2157"/>
<evidence type="ECO:0000313" key="7">
    <source>
        <dbReference type="Proteomes" id="UP000053621"/>
    </source>
</evidence>
<evidence type="ECO:0000256" key="2">
    <source>
        <dbReference type="ARBA" id="ARBA00022679"/>
    </source>
</evidence>
<evidence type="ECO:0000256" key="3">
    <source>
        <dbReference type="ARBA" id="ARBA00022777"/>
    </source>
</evidence>
<evidence type="ECO:0000256" key="4">
    <source>
        <dbReference type="RuleBase" id="RU003704"/>
    </source>
</evidence>
<comment type="caution">
    <text evidence="6">The sequence shown here is derived from an EMBL/GenBank/DDBJ whole genome shotgun (WGS) entry which is preliminary data.</text>
</comment>
<dbReference type="PROSITE" id="PS00583">
    <property type="entry name" value="PFKB_KINASES_1"/>
    <property type="match status" value="1"/>
</dbReference>
<evidence type="ECO:0000256" key="1">
    <source>
        <dbReference type="ARBA" id="ARBA00010688"/>
    </source>
</evidence>
<dbReference type="GO" id="GO:0006796">
    <property type="term" value="P:phosphate-containing compound metabolic process"/>
    <property type="evidence" value="ECO:0007669"/>
    <property type="project" value="UniProtKB-ARBA"/>
</dbReference>
<keyword evidence="2 4" id="KW-0808">Transferase</keyword>
<feature type="domain" description="Carbohydrate kinase PfkB" evidence="5">
    <location>
        <begin position="5"/>
        <end position="297"/>
    </location>
</feature>
<keyword evidence="3 4" id="KW-0418">Kinase</keyword>
<dbReference type="GO" id="GO:0016301">
    <property type="term" value="F:kinase activity"/>
    <property type="evidence" value="ECO:0007669"/>
    <property type="project" value="UniProtKB-KW"/>
</dbReference>
<dbReference type="Gene3D" id="3.40.1190.20">
    <property type="match status" value="1"/>
</dbReference>
<dbReference type="Pfam" id="PF00294">
    <property type="entry name" value="PfkB"/>
    <property type="match status" value="1"/>
</dbReference>
<dbReference type="SUPFAM" id="SSF53613">
    <property type="entry name" value="Ribokinase-like"/>
    <property type="match status" value="1"/>
</dbReference>
<dbReference type="PANTHER" id="PTHR10584">
    <property type="entry name" value="SUGAR KINASE"/>
    <property type="match status" value="1"/>
</dbReference>